<name>A0A381WFQ0_9ZZZZ</name>
<dbReference type="AlphaFoldDB" id="A0A381WFQ0"/>
<reference evidence="1" key="1">
    <citation type="submission" date="2018-05" db="EMBL/GenBank/DDBJ databases">
        <authorList>
            <person name="Lanie J.A."/>
            <person name="Ng W.-L."/>
            <person name="Kazmierczak K.M."/>
            <person name="Andrzejewski T.M."/>
            <person name="Davidsen T.M."/>
            <person name="Wayne K.J."/>
            <person name="Tettelin H."/>
            <person name="Glass J.I."/>
            <person name="Rusch D."/>
            <person name="Podicherti R."/>
            <person name="Tsui H.-C.T."/>
            <person name="Winkler M.E."/>
        </authorList>
    </citation>
    <scope>NUCLEOTIDE SEQUENCE</scope>
</reference>
<sequence>MLPAGYNNNVQLFQSPGYVVLLNEMVHDARVVALDGRPALPASVRQWMGSSRGSWEGDTLVVETTNFTDGTGSFNTSFVSWGSAKTLRLVERFTRLDNDTMRYEFTVEDPTTWTEPFTGRFPMNRADQPLYEYACHEGNHGMYNLLSGARAVERNLADQP</sequence>
<protein>
    <submittedName>
        <fullName evidence="1">Uncharacterized protein</fullName>
    </submittedName>
</protein>
<evidence type="ECO:0000313" key="1">
    <source>
        <dbReference type="EMBL" id="SVA51151.1"/>
    </source>
</evidence>
<accession>A0A381WFQ0</accession>
<gene>
    <name evidence="1" type="ORF">METZ01_LOCUS104005</name>
</gene>
<proteinExistence type="predicted"/>
<dbReference type="EMBL" id="UINC01011614">
    <property type="protein sequence ID" value="SVA51151.1"/>
    <property type="molecule type" value="Genomic_DNA"/>
</dbReference>
<organism evidence="1">
    <name type="scientific">marine metagenome</name>
    <dbReference type="NCBI Taxonomy" id="408172"/>
    <lineage>
        <taxon>unclassified sequences</taxon>
        <taxon>metagenomes</taxon>
        <taxon>ecological metagenomes</taxon>
    </lineage>
</organism>